<proteinExistence type="predicted"/>
<sequence length="337" mass="38675">MDNIKEQLSNNSLLGILRLCISIPFLSTKTCFLIFFVSILCPPLLFCAFVAFTSLFGTLYHQILNKEIVLTFLLPIIHQIVFLVFTLVPSTIAMFLTIASVYTSEPIPFFSFFRAIFYIFLHYFDTFFLVMAFVSLYRALLINTICLSILAYHTNNPLLLLVACIVLFLFIALQFFTEHWLLACFVSMFEGIHGMAALKRSRELIKGRADKLGILLFFLVCEWIQLQQEISMLGDKLNSGSTDWRIKLSAVPTFGLLFPVILFGVSAQTVLYFISNQQIDKDALSKRLGYPANPQTVANLQLLELPYLQRASTHPRLKKRYHNCVERVREYLESIKD</sequence>
<feature type="transmembrane region" description="Helical" evidence="1">
    <location>
        <begin position="115"/>
        <end position="137"/>
    </location>
</feature>
<dbReference type="PANTHER" id="PTHR33133:SF1">
    <property type="entry name" value="EXPRESSED PROTEIN-RELATED"/>
    <property type="match status" value="1"/>
</dbReference>
<evidence type="ECO:0000256" key="1">
    <source>
        <dbReference type="SAM" id="Phobius"/>
    </source>
</evidence>
<protein>
    <submittedName>
        <fullName evidence="2">Uncharacterized protein</fullName>
    </submittedName>
</protein>
<dbReference type="EMBL" id="JAXUIC010000011">
    <property type="protein sequence ID" value="KAK4564406.1"/>
    <property type="molecule type" value="Genomic_DNA"/>
</dbReference>
<evidence type="ECO:0000313" key="2">
    <source>
        <dbReference type="EMBL" id="KAK4564406.1"/>
    </source>
</evidence>
<feature type="transmembrane region" description="Helical" evidence="1">
    <location>
        <begin position="246"/>
        <end position="274"/>
    </location>
</feature>
<gene>
    <name evidence="2" type="ORF">RGQ29_006463</name>
</gene>
<keyword evidence="1" id="KW-1133">Transmembrane helix</keyword>
<name>A0AAN7E706_QUERU</name>
<evidence type="ECO:0000313" key="3">
    <source>
        <dbReference type="Proteomes" id="UP001324115"/>
    </source>
</evidence>
<dbReference type="Proteomes" id="UP001324115">
    <property type="component" value="Unassembled WGS sequence"/>
</dbReference>
<keyword evidence="1" id="KW-0472">Membrane</keyword>
<keyword evidence="3" id="KW-1185">Reference proteome</keyword>
<keyword evidence="1" id="KW-0812">Transmembrane</keyword>
<accession>A0AAN7E706</accession>
<reference evidence="2 3" key="1">
    <citation type="journal article" date="2023" name="G3 (Bethesda)">
        <title>A haplotype-resolved chromosome-scale genome for Quercus rubra L. provides insights into the genetics of adaptive traits for red oak species.</title>
        <authorList>
            <person name="Kapoor B."/>
            <person name="Jenkins J."/>
            <person name="Schmutz J."/>
            <person name="Zhebentyayeva T."/>
            <person name="Kuelheim C."/>
            <person name="Coggeshall M."/>
            <person name="Heim C."/>
            <person name="Lasky J.R."/>
            <person name="Leites L."/>
            <person name="Islam-Faridi N."/>
            <person name="Romero-Severson J."/>
            <person name="DeLeo V.L."/>
            <person name="Lucas S.M."/>
            <person name="Lazic D."/>
            <person name="Gailing O."/>
            <person name="Carlson J."/>
            <person name="Staton M."/>
        </authorList>
    </citation>
    <scope>NUCLEOTIDE SEQUENCE [LARGE SCALE GENOMIC DNA]</scope>
    <source>
        <strain evidence="2">Pseudo-F2</strain>
    </source>
</reference>
<feature type="transmembrane region" description="Helical" evidence="1">
    <location>
        <begin position="158"/>
        <end position="174"/>
    </location>
</feature>
<feature type="transmembrane region" description="Helical" evidence="1">
    <location>
        <begin position="80"/>
        <end position="103"/>
    </location>
</feature>
<comment type="caution">
    <text evidence="2">The sequence shown here is derived from an EMBL/GenBank/DDBJ whole genome shotgun (WGS) entry which is preliminary data.</text>
</comment>
<feature type="transmembrane region" description="Helical" evidence="1">
    <location>
        <begin position="43"/>
        <end position="60"/>
    </location>
</feature>
<dbReference type="PANTHER" id="PTHR33133">
    <property type="entry name" value="OS08G0107100 PROTEIN-RELATED"/>
    <property type="match status" value="1"/>
</dbReference>
<organism evidence="2 3">
    <name type="scientific">Quercus rubra</name>
    <name type="common">Northern red oak</name>
    <name type="synonym">Quercus borealis</name>
    <dbReference type="NCBI Taxonomy" id="3512"/>
    <lineage>
        <taxon>Eukaryota</taxon>
        <taxon>Viridiplantae</taxon>
        <taxon>Streptophyta</taxon>
        <taxon>Embryophyta</taxon>
        <taxon>Tracheophyta</taxon>
        <taxon>Spermatophyta</taxon>
        <taxon>Magnoliopsida</taxon>
        <taxon>eudicotyledons</taxon>
        <taxon>Gunneridae</taxon>
        <taxon>Pentapetalae</taxon>
        <taxon>rosids</taxon>
        <taxon>fabids</taxon>
        <taxon>Fagales</taxon>
        <taxon>Fagaceae</taxon>
        <taxon>Quercus</taxon>
    </lineage>
</organism>
<dbReference type="AlphaFoldDB" id="A0AAN7E706"/>